<evidence type="ECO:0000313" key="2">
    <source>
        <dbReference type="EMBL" id="BAL85904.1"/>
    </source>
</evidence>
<dbReference type="Gene3D" id="3.30.830.10">
    <property type="entry name" value="Metalloenzyme, LuxS/M16 peptidase-like"/>
    <property type="match status" value="2"/>
</dbReference>
<gene>
    <name evidence="2" type="ordered locus">AMIS_6840</name>
</gene>
<proteinExistence type="predicted"/>
<evidence type="ECO:0000313" key="3">
    <source>
        <dbReference type="Proteomes" id="UP000007882"/>
    </source>
</evidence>
<organism evidence="2 3">
    <name type="scientific">Actinoplanes missouriensis (strain ATCC 14538 / DSM 43046 / CBS 188.64 / JCM 3121 / NBRC 102363 / NCIMB 12654 / NRRL B-3342 / UNCC 431)</name>
    <dbReference type="NCBI Taxonomy" id="512565"/>
    <lineage>
        <taxon>Bacteria</taxon>
        <taxon>Bacillati</taxon>
        <taxon>Actinomycetota</taxon>
        <taxon>Actinomycetes</taxon>
        <taxon>Micromonosporales</taxon>
        <taxon>Micromonosporaceae</taxon>
        <taxon>Actinoplanes</taxon>
    </lineage>
</organism>
<dbReference type="KEGG" id="ams:AMIS_6840"/>
<name>I0GYR7_ACTM4</name>
<dbReference type="AlphaFoldDB" id="I0GYR7"/>
<keyword evidence="3" id="KW-1185">Reference proteome</keyword>
<reference evidence="2 3" key="1">
    <citation type="submission" date="2012-02" db="EMBL/GenBank/DDBJ databases">
        <title>Complete genome sequence of Actinoplanes missouriensis 431 (= NBRC 102363).</title>
        <authorList>
            <person name="Ohnishi Y."/>
            <person name="Ishikawa J."/>
            <person name="Sekine M."/>
            <person name="Hosoyama A."/>
            <person name="Harada T."/>
            <person name="Narita H."/>
            <person name="Hata T."/>
            <person name="Konno Y."/>
            <person name="Tutikane K."/>
            <person name="Fujita N."/>
            <person name="Horinouchi S."/>
            <person name="Hayakawa M."/>
        </authorList>
    </citation>
    <scope>NUCLEOTIDE SEQUENCE [LARGE SCALE GENOMIC DNA]</scope>
    <source>
        <strain evidence="3">ATCC 14538 / DSM 43046 / CBS 188.64 / JCM 3121 / NBRC 102363 / NCIMB 12654 / NRRL B-3342 / UNCC 431</strain>
    </source>
</reference>
<dbReference type="Proteomes" id="UP000007882">
    <property type="component" value="Chromosome"/>
</dbReference>
<sequence length="498" mass="53090">MIKQLEVDGVPAVLAPVTGETHAGLVFRVGLADEPLVRRGITHLIEHLALHGLGEAGAHTNSTTGVEHTFFHVRGSADRIAAFLNRVCATLRDLPAERIAAEIEVLRSESAGRQPEPRSMWRYGARDYGMPSFHERGLHGVTGEDLHAWVAQFFTRENAALWVAGDEVPAGLRLDLPDGVRQPAPVPSCALPVTPAWFAGHRGAGHAESVAWDTVVRREARAAVFANVLERQLGRDLTRRGVRHEVRTEYEPRAARTARITAVADAAPADRPGVLAGLTGVLAAMRDGRVEAADVSTVVKLTCEGLLDAEERGGRLPGQAFNVLAGRGVQGVDEAVAEVRSVTVDEVARVAAAAYPAGLLMAPAGTTAGPEGYTAAPEVSASMVTGRTHRARGNRGLRLVHGEDGVSVVEDDAIRTVRYDSCAAVLAWPDGGRRLIGDDAIAVRVEPTLYTGGAAVVADIDSRTPPALRIDMPPRDPDAIPQPRRGWRDVWGISRPNG</sequence>
<dbReference type="GO" id="GO:0046872">
    <property type="term" value="F:metal ion binding"/>
    <property type="evidence" value="ECO:0007669"/>
    <property type="project" value="InterPro"/>
</dbReference>
<dbReference type="InterPro" id="IPR011249">
    <property type="entry name" value="Metalloenz_LuxS/M16"/>
</dbReference>
<dbReference type="eggNOG" id="COG0612">
    <property type="taxonomic scope" value="Bacteria"/>
</dbReference>
<feature type="region of interest" description="Disordered" evidence="1">
    <location>
        <begin position="472"/>
        <end position="498"/>
    </location>
</feature>
<accession>I0GYR7</accession>
<dbReference type="RefSeq" id="WP_014440801.1">
    <property type="nucleotide sequence ID" value="NC_017093.1"/>
</dbReference>
<dbReference type="EMBL" id="AP012319">
    <property type="protein sequence ID" value="BAL85904.1"/>
    <property type="molecule type" value="Genomic_DNA"/>
</dbReference>
<dbReference type="SUPFAM" id="SSF63411">
    <property type="entry name" value="LuxS/MPP-like metallohydrolase"/>
    <property type="match status" value="1"/>
</dbReference>
<dbReference type="STRING" id="512565.AMIS_6840"/>
<dbReference type="PATRIC" id="fig|512565.3.peg.688"/>
<evidence type="ECO:0000256" key="1">
    <source>
        <dbReference type="SAM" id="MobiDB-lite"/>
    </source>
</evidence>
<dbReference type="HOGENOM" id="CLU_547064_0_0_11"/>
<dbReference type="OrthoDB" id="3798591at2"/>
<protein>
    <submittedName>
        <fullName evidence="2">Putative M16-family peptidase</fullName>
    </submittedName>
</protein>